<keyword evidence="5" id="KW-0238">DNA-binding</keyword>
<evidence type="ECO:0000256" key="7">
    <source>
        <dbReference type="ARBA" id="ARBA00023170"/>
    </source>
</evidence>
<dbReference type="GO" id="GO:0008270">
    <property type="term" value="F:zinc ion binding"/>
    <property type="evidence" value="ECO:0007669"/>
    <property type="project" value="UniProtKB-KW"/>
</dbReference>
<dbReference type="FunCoup" id="A0A1V9XYE7">
    <property type="interactions" value="42"/>
</dbReference>
<feature type="region of interest" description="Disordered" evidence="9">
    <location>
        <begin position="296"/>
        <end position="315"/>
    </location>
</feature>
<dbReference type="InterPro" id="IPR001723">
    <property type="entry name" value="Nuclear_hrmn_rcpt"/>
</dbReference>
<dbReference type="InterPro" id="IPR050274">
    <property type="entry name" value="Nuclear_hormone_rcpt_NR2"/>
</dbReference>
<evidence type="ECO:0000256" key="1">
    <source>
        <dbReference type="ARBA" id="ARBA00022723"/>
    </source>
</evidence>
<dbReference type="EMBL" id="MNPL01002220">
    <property type="protein sequence ID" value="OQR78443.1"/>
    <property type="molecule type" value="Genomic_DNA"/>
</dbReference>
<dbReference type="PROSITE" id="PS51843">
    <property type="entry name" value="NR_LBD"/>
    <property type="match status" value="1"/>
</dbReference>
<dbReference type="InterPro" id="IPR001628">
    <property type="entry name" value="Znf_hrmn_rcpt"/>
</dbReference>
<keyword evidence="4" id="KW-0805">Transcription regulation</keyword>
<dbReference type="InterPro" id="IPR000536">
    <property type="entry name" value="Nucl_hrmn_rcpt_lig-bd"/>
</dbReference>
<dbReference type="PROSITE" id="PS51030">
    <property type="entry name" value="NUCLEAR_REC_DBD_2"/>
    <property type="match status" value="1"/>
</dbReference>
<dbReference type="Pfam" id="PF00104">
    <property type="entry name" value="Hormone_recep"/>
    <property type="match status" value="1"/>
</dbReference>
<feature type="non-terminal residue" evidence="12">
    <location>
        <position position="1"/>
    </location>
</feature>
<sequence>CAGFFKRSIRRNRHYICKGRGTQADQCPVDKTHRNQCRACRLRKCLAAGMNREAVQHERGPRNSTLRRQAAMYLKEVIGADYLPTGSEGSVGPLGPLPLPMSLPISEGPPGAGSQDGQRNKSAFGRPSAASLHFPLIMQLARLPVSPLPLSVLPPSPLPSPLSRHSQTTPNSQSSLQTTPSPVNPAAGHGLCELAAQVLFVIVHYLKTVTQLSSLPLSDQLFLLESSWSELFLITATQMGLMLDGATSLLSEDSEERWSSDDVREMSLVQRDLQALCLDSTEFALLKAAVLFSPPTNTPTGPSSSPPPTLNSSPLLSSSLSAPMRRLHEVASVQRHLDDVKRTLAGYAAGAYPTQRERAGRALEALVPLRRVAKEMIQDLFFKKTIGDAAIERLLCDMYKNNFYLPVLERST</sequence>
<dbReference type="PANTHER" id="PTHR24083">
    <property type="entry name" value="NUCLEAR HORMONE RECEPTOR"/>
    <property type="match status" value="1"/>
</dbReference>
<feature type="region of interest" description="Disordered" evidence="9">
    <location>
        <begin position="156"/>
        <end position="184"/>
    </location>
</feature>
<organism evidence="12 13">
    <name type="scientific">Tropilaelaps mercedesae</name>
    <dbReference type="NCBI Taxonomy" id="418985"/>
    <lineage>
        <taxon>Eukaryota</taxon>
        <taxon>Metazoa</taxon>
        <taxon>Ecdysozoa</taxon>
        <taxon>Arthropoda</taxon>
        <taxon>Chelicerata</taxon>
        <taxon>Arachnida</taxon>
        <taxon>Acari</taxon>
        <taxon>Parasitiformes</taxon>
        <taxon>Mesostigmata</taxon>
        <taxon>Gamasina</taxon>
        <taxon>Dermanyssoidea</taxon>
        <taxon>Laelapidae</taxon>
        <taxon>Tropilaelaps</taxon>
    </lineage>
</organism>
<dbReference type="Gene3D" id="3.30.50.10">
    <property type="entry name" value="Erythroid Transcription Factor GATA-1, subunit A"/>
    <property type="match status" value="1"/>
</dbReference>
<dbReference type="AlphaFoldDB" id="A0A1V9XYE7"/>
<feature type="domain" description="NR LBD" evidence="11">
    <location>
        <begin position="153"/>
        <end position="402"/>
    </location>
</feature>
<feature type="compositionally biased region" description="Polar residues" evidence="9">
    <location>
        <begin position="164"/>
        <end position="181"/>
    </location>
</feature>
<reference evidence="12 13" key="1">
    <citation type="journal article" date="2017" name="Gigascience">
        <title>Draft genome of the honey bee ectoparasitic mite, Tropilaelaps mercedesae, is shaped by the parasitic life history.</title>
        <authorList>
            <person name="Dong X."/>
            <person name="Armstrong S.D."/>
            <person name="Xia D."/>
            <person name="Makepeace B.L."/>
            <person name="Darby A.C."/>
            <person name="Kadowaki T."/>
        </authorList>
    </citation>
    <scope>NUCLEOTIDE SEQUENCE [LARGE SCALE GENOMIC DNA]</scope>
    <source>
        <strain evidence="12">Wuxi-XJTLU</strain>
    </source>
</reference>
<evidence type="ECO:0000313" key="12">
    <source>
        <dbReference type="EMBL" id="OQR78443.1"/>
    </source>
</evidence>
<evidence type="ECO:0000259" key="11">
    <source>
        <dbReference type="PROSITE" id="PS51843"/>
    </source>
</evidence>
<dbReference type="InterPro" id="IPR013088">
    <property type="entry name" value="Znf_NHR/GATA"/>
</dbReference>
<dbReference type="Pfam" id="PF00105">
    <property type="entry name" value="zf-C4"/>
    <property type="match status" value="1"/>
</dbReference>
<proteinExistence type="predicted"/>
<comment type="caution">
    <text evidence="12">The sequence shown here is derived from an EMBL/GenBank/DDBJ whole genome shotgun (WGS) entry which is preliminary data.</text>
</comment>
<keyword evidence="1" id="KW-0479">Metal-binding</keyword>
<dbReference type="SUPFAM" id="SSF48508">
    <property type="entry name" value="Nuclear receptor ligand-binding domain"/>
    <property type="match status" value="1"/>
</dbReference>
<evidence type="ECO:0000256" key="4">
    <source>
        <dbReference type="ARBA" id="ARBA00023015"/>
    </source>
</evidence>
<dbReference type="SMART" id="SM00399">
    <property type="entry name" value="ZnF_C4"/>
    <property type="match status" value="1"/>
</dbReference>
<evidence type="ECO:0000256" key="9">
    <source>
        <dbReference type="SAM" id="MobiDB-lite"/>
    </source>
</evidence>
<evidence type="ECO:0000256" key="6">
    <source>
        <dbReference type="ARBA" id="ARBA00023163"/>
    </source>
</evidence>
<feature type="domain" description="Nuclear receptor" evidence="10">
    <location>
        <begin position="1"/>
        <end position="57"/>
    </location>
</feature>
<dbReference type="GO" id="GO:0003700">
    <property type="term" value="F:DNA-binding transcription factor activity"/>
    <property type="evidence" value="ECO:0007669"/>
    <property type="project" value="InterPro"/>
</dbReference>
<dbReference type="InterPro" id="IPR035500">
    <property type="entry name" value="NHR-like_dom_sf"/>
</dbReference>
<evidence type="ECO:0000313" key="13">
    <source>
        <dbReference type="Proteomes" id="UP000192247"/>
    </source>
</evidence>
<dbReference type="PRINTS" id="PR00398">
    <property type="entry name" value="STRDHORMONER"/>
</dbReference>
<name>A0A1V9XYE7_9ACAR</name>
<dbReference type="Proteomes" id="UP000192247">
    <property type="component" value="Unassembled WGS sequence"/>
</dbReference>
<dbReference type="OrthoDB" id="10045640at2759"/>
<keyword evidence="2" id="KW-0863">Zinc-finger</keyword>
<evidence type="ECO:0000256" key="5">
    <source>
        <dbReference type="ARBA" id="ARBA00023125"/>
    </source>
</evidence>
<keyword evidence="13" id="KW-1185">Reference proteome</keyword>
<dbReference type="SUPFAM" id="SSF57716">
    <property type="entry name" value="Glucocorticoid receptor-like (DNA-binding domain)"/>
    <property type="match status" value="1"/>
</dbReference>
<dbReference type="Gene3D" id="1.10.565.10">
    <property type="entry name" value="Retinoid X Receptor"/>
    <property type="match status" value="1"/>
</dbReference>
<evidence type="ECO:0000256" key="8">
    <source>
        <dbReference type="ARBA" id="ARBA00023242"/>
    </source>
</evidence>
<evidence type="ECO:0000256" key="3">
    <source>
        <dbReference type="ARBA" id="ARBA00022833"/>
    </source>
</evidence>
<dbReference type="InParanoid" id="A0A1V9XYE7"/>
<evidence type="ECO:0000259" key="10">
    <source>
        <dbReference type="PROSITE" id="PS51030"/>
    </source>
</evidence>
<keyword evidence="7" id="KW-0675">Receptor</keyword>
<dbReference type="GO" id="GO:0043565">
    <property type="term" value="F:sequence-specific DNA binding"/>
    <property type="evidence" value="ECO:0007669"/>
    <property type="project" value="InterPro"/>
</dbReference>
<keyword evidence="8" id="KW-0539">Nucleus</keyword>
<dbReference type="STRING" id="418985.A0A1V9XYE7"/>
<accession>A0A1V9XYE7</accession>
<feature type="region of interest" description="Disordered" evidence="9">
    <location>
        <begin position="89"/>
        <end position="126"/>
    </location>
</feature>
<keyword evidence="6" id="KW-0804">Transcription</keyword>
<keyword evidence="3" id="KW-0862">Zinc</keyword>
<dbReference type="SMART" id="SM00430">
    <property type="entry name" value="HOLI"/>
    <property type="match status" value="1"/>
</dbReference>
<protein>
    <submittedName>
        <fullName evidence="12">Protein tailless-like</fullName>
    </submittedName>
</protein>
<evidence type="ECO:0000256" key="2">
    <source>
        <dbReference type="ARBA" id="ARBA00022771"/>
    </source>
</evidence>
<gene>
    <name evidence="12" type="ORF">BIW11_06402</name>
</gene>